<organism evidence="1">
    <name type="scientific">Arundo donax</name>
    <name type="common">Giant reed</name>
    <name type="synonym">Donax arundinaceus</name>
    <dbReference type="NCBI Taxonomy" id="35708"/>
    <lineage>
        <taxon>Eukaryota</taxon>
        <taxon>Viridiplantae</taxon>
        <taxon>Streptophyta</taxon>
        <taxon>Embryophyta</taxon>
        <taxon>Tracheophyta</taxon>
        <taxon>Spermatophyta</taxon>
        <taxon>Magnoliopsida</taxon>
        <taxon>Liliopsida</taxon>
        <taxon>Poales</taxon>
        <taxon>Poaceae</taxon>
        <taxon>PACMAD clade</taxon>
        <taxon>Arundinoideae</taxon>
        <taxon>Arundineae</taxon>
        <taxon>Arundo</taxon>
    </lineage>
</organism>
<reference evidence="1" key="1">
    <citation type="submission" date="2014-09" db="EMBL/GenBank/DDBJ databases">
        <authorList>
            <person name="Magalhaes I.L.F."/>
            <person name="Oliveira U."/>
            <person name="Santos F.R."/>
            <person name="Vidigal T.H.D.A."/>
            <person name="Brescovit A.D."/>
            <person name="Santos A.J."/>
        </authorList>
    </citation>
    <scope>NUCLEOTIDE SEQUENCE</scope>
    <source>
        <tissue evidence="1">Shoot tissue taken approximately 20 cm above the soil surface</tissue>
    </source>
</reference>
<protein>
    <submittedName>
        <fullName evidence="1">Uncharacterized protein</fullName>
    </submittedName>
</protein>
<reference evidence="1" key="2">
    <citation type="journal article" date="2015" name="Data Brief">
        <title>Shoot transcriptome of the giant reed, Arundo donax.</title>
        <authorList>
            <person name="Barrero R.A."/>
            <person name="Guerrero F.D."/>
            <person name="Moolhuijzen P."/>
            <person name="Goolsby J.A."/>
            <person name="Tidwell J."/>
            <person name="Bellgard S.E."/>
            <person name="Bellgard M.I."/>
        </authorList>
    </citation>
    <scope>NUCLEOTIDE SEQUENCE</scope>
    <source>
        <tissue evidence="1">Shoot tissue taken approximately 20 cm above the soil surface</tissue>
    </source>
</reference>
<proteinExistence type="predicted"/>
<dbReference type="AlphaFoldDB" id="A0A0A9GBK1"/>
<dbReference type="EMBL" id="GBRH01176024">
    <property type="protein sequence ID" value="JAE21872.1"/>
    <property type="molecule type" value="Transcribed_RNA"/>
</dbReference>
<accession>A0A0A9GBK1</accession>
<name>A0A0A9GBK1_ARUDO</name>
<sequence>MPCLLAGKKLTVHCIGLHHGPRSTDCCFSIFIIYSRI</sequence>
<evidence type="ECO:0000313" key="1">
    <source>
        <dbReference type="EMBL" id="JAE21872.1"/>
    </source>
</evidence>